<evidence type="ECO:0000313" key="4">
    <source>
        <dbReference type="EMBL" id="OHA47882.1"/>
    </source>
</evidence>
<protein>
    <recommendedName>
        <fullName evidence="3">PNPLA domain-containing protein</fullName>
    </recommendedName>
</protein>
<dbReference type="SUPFAM" id="SSF52151">
    <property type="entry name" value="FabD/lysophospholipase-like"/>
    <property type="match status" value="1"/>
</dbReference>
<evidence type="ECO:0000313" key="5">
    <source>
        <dbReference type="Proteomes" id="UP000177629"/>
    </source>
</evidence>
<gene>
    <name evidence="4" type="ORF">A2806_02480</name>
</gene>
<name>A0A1G2PJT3_9BACT</name>
<comment type="caution">
    <text evidence="4">The sequence shown here is derived from an EMBL/GenBank/DDBJ whole genome shotgun (WGS) entry which is preliminary data.</text>
</comment>
<evidence type="ECO:0000256" key="1">
    <source>
        <dbReference type="ARBA" id="ARBA00023098"/>
    </source>
</evidence>
<feature type="short sequence motif" description="GXSXG" evidence="2">
    <location>
        <begin position="43"/>
        <end position="47"/>
    </location>
</feature>
<dbReference type="InterPro" id="IPR002641">
    <property type="entry name" value="PNPLA_dom"/>
</dbReference>
<proteinExistence type="predicted"/>
<dbReference type="STRING" id="1802362.A2806_02480"/>
<dbReference type="Gene3D" id="3.40.1090.10">
    <property type="entry name" value="Cytosolic phospholipase A2 catalytic domain"/>
    <property type="match status" value="2"/>
</dbReference>
<feature type="active site" description="Nucleophile" evidence="2">
    <location>
        <position position="45"/>
    </location>
</feature>
<comment type="caution">
    <text evidence="2">Lacks conserved residue(s) required for the propagation of feature annotation.</text>
</comment>
<accession>A0A1G2PJT3</accession>
<keyword evidence="2" id="KW-0378">Hydrolase</keyword>
<dbReference type="EMBL" id="MHSS01000013">
    <property type="protein sequence ID" value="OHA47882.1"/>
    <property type="molecule type" value="Genomic_DNA"/>
</dbReference>
<feature type="short sequence motif" description="DGA/G" evidence="2">
    <location>
        <begin position="208"/>
        <end position="210"/>
    </location>
</feature>
<evidence type="ECO:0000259" key="3">
    <source>
        <dbReference type="PROSITE" id="PS51635"/>
    </source>
</evidence>
<keyword evidence="2" id="KW-0442">Lipid degradation</keyword>
<dbReference type="Pfam" id="PF01734">
    <property type="entry name" value="Patatin"/>
    <property type="match status" value="1"/>
</dbReference>
<reference evidence="4 5" key="1">
    <citation type="journal article" date="2016" name="Nat. Commun.">
        <title>Thousands of microbial genomes shed light on interconnected biogeochemical processes in an aquifer system.</title>
        <authorList>
            <person name="Anantharaman K."/>
            <person name="Brown C.T."/>
            <person name="Hug L.A."/>
            <person name="Sharon I."/>
            <person name="Castelle C.J."/>
            <person name="Probst A.J."/>
            <person name="Thomas B.C."/>
            <person name="Singh A."/>
            <person name="Wilkins M.J."/>
            <person name="Karaoz U."/>
            <person name="Brodie E.L."/>
            <person name="Williams K.H."/>
            <person name="Hubbard S.S."/>
            <person name="Banfield J.F."/>
        </authorList>
    </citation>
    <scope>NUCLEOTIDE SEQUENCE [LARGE SCALE GENOMIC DNA]</scope>
</reference>
<dbReference type="GO" id="GO:0016787">
    <property type="term" value="F:hydrolase activity"/>
    <property type="evidence" value="ECO:0007669"/>
    <property type="project" value="UniProtKB-UniRule"/>
</dbReference>
<organism evidence="4 5">
    <name type="scientific">Candidatus Terrybacteria bacterium RIFCSPHIGHO2_01_FULL_48_17</name>
    <dbReference type="NCBI Taxonomy" id="1802362"/>
    <lineage>
        <taxon>Bacteria</taxon>
        <taxon>Candidatus Terryibacteriota</taxon>
    </lineage>
</organism>
<sequence>MAKKMRFAGNLPGGFITAGAMQVGMLRALEDAGLLDRFVGWSGTSVGTFNAILGGVLRRPKELERFWLSLKPKQIFRRNSIFRLGGGQLADIISAFLKSIGERKPSSKPYAQKLIAVIGRTQLHVNAFNEFVVADTIRKHFDLAQIGRELAVSPCELKIAVTNFTQARLETYSSHTTPPELFVQYALASAAIPAFYPVQKIGSDFYCDGALLKPDPLALAYDFDADAIFNFRVTDQPRFTKDALSLPDIVAGIFDIETWYLMQRETLIADEKTGDVVKSRQLRKKILASVRRYASDPGEAQALRNEIESLFREIKFSYRNDRPLMRFDIAPAWNPAIGISIWGGYPRFTLIPELIERGYRATVAKIERLRFV</sequence>
<dbReference type="GO" id="GO:0016042">
    <property type="term" value="P:lipid catabolic process"/>
    <property type="evidence" value="ECO:0007669"/>
    <property type="project" value="UniProtKB-UniRule"/>
</dbReference>
<dbReference type="PROSITE" id="PS51635">
    <property type="entry name" value="PNPLA"/>
    <property type="match status" value="1"/>
</dbReference>
<dbReference type="Proteomes" id="UP000177629">
    <property type="component" value="Unassembled WGS sequence"/>
</dbReference>
<dbReference type="AlphaFoldDB" id="A0A1G2PJT3"/>
<evidence type="ECO:0000256" key="2">
    <source>
        <dbReference type="PROSITE-ProRule" id="PRU01161"/>
    </source>
</evidence>
<feature type="domain" description="PNPLA" evidence="3">
    <location>
        <begin position="10"/>
        <end position="221"/>
    </location>
</feature>
<dbReference type="InterPro" id="IPR016035">
    <property type="entry name" value="Acyl_Trfase/lysoPLipase"/>
</dbReference>
<feature type="active site" description="Proton acceptor" evidence="2">
    <location>
        <position position="208"/>
    </location>
</feature>
<keyword evidence="1 2" id="KW-0443">Lipid metabolism</keyword>